<name>A0A2T7PVV1_POMCA</name>
<dbReference type="GO" id="GO:0005975">
    <property type="term" value="P:carbohydrate metabolic process"/>
    <property type="evidence" value="ECO:0007669"/>
    <property type="project" value="InterPro"/>
</dbReference>
<feature type="compositionally biased region" description="Low complexity" evidence="8">
    <location>
        <begin position="822"/>
        <end position="847"/>
    </location>
</feature>
<comment type="caution">
    <text evidence="12">The sequence shown here is derived from an EMBL/GenBank/DDBJ whole genome shotgun (WGS) entry which is preliminary data.</text>
</comment>
<dbReference type="GO" id="GO:0006032">
    <property type="term" value="P:chitin catabolic process"/>
    <property type="evidence" value="ECO:0007669"/>
    <property type="project" value="TreeGrafter"/>
</dbReference>
<feature type="signal peptide" evidence="9">
    <location>
        <begin position="1"/>
        <end position="20"/>
    </location>
</feature>
<keyword evidence="3 9" id="KW-0732">Signal</keyword>
<dbReference type="OrthoDB" id="73875at2759"/>
<feature type="region of interest" description="Disordered" evidence="8">
    <location>
        <begin position="811"/>
        <end position="853"/>
    </location>
</feature>
<reference evidence="12 13" key="1">
    <citation type="submission" date="2018-04" db="EMBL/GenBank/DDBJ databases">
        <title>The genome of golden apple snail Pomacea canaliculata provides insight into stress tolerance and invasive adaptation.</title>
        <authorList>
            <person name="Liu C."/>
            <person name="Liu B."/>
            <person name="Ren Y."/>
            <person name="Zhang Y."/>
            <person name="Wang H."/>
            <person name="Li S."/>
            <person name="Jiang F."/>
            <person name="Yin L."/>
            <person name="Zhang G."/>
            <person name="Qian W."/>
            <person name="Fan W."/>
        </authorList>
    </citation>
    <scope>NUCLEOTIDE SEQUENCE [LARGE SCALE GENOMIC DNA]</scope>
    <source>
        <strain evidence="12">SZHN2017</strain>
        <tissue evidence="12">Muscle</tissue>
    </source>
</reference>
<dbReference type="Gene3D" id="3.20.20.80">
    <property type="entry name" value="Glycosidases"/>
    <property type="match status" value="2"/>
</dbReference>
<dbReference type="STRING" id="400727.A0A2T7PVV1"/>
<evidence type="ECO:0000256" key="7">
    <source>
        <dbReference type="RuleBase" id="RU000489"/>
    </source>
</evidence>
<evidence type="ECO:0000256" key="5">
    <source>
        <dbReference type="ARBA" id="ARBA00023157"/>
    </source>
</evidence>
<keyword evidence="2" id="KW-0147">Chitin-binding</keyword>
<dbReference type="SUPFAM" id="SSF54556">
    <property type="entry name" value="Chitinase insertion domain"/>
    <property type="match status" value="2"/>
</dbReference>
<evidence type="ECO:0000256" key="1">
    <source>
        <dbReference type="ARBA" id="ARBA00009121"/>
    </source>
</evidence>
<dbReference type="PROSITE" id="PS51910">
    <property type="entry name" value="GH18_2"/>
    <property type="match status" value="2"/>
</dbReference>
<evidence type="ECO:0000259" key="11">
    <source>
        <dbReference type="PROSITE" id="PS51910"/>
    </source>
</evidence>
<dbReference type="PANTHER" id="PTHR11177">
    <property type="entry name" value="CHITINASE"/>
    <property type="match status" value="1"/>
</dbReference>
<keyword evidence="13" id="KW-1185">Reference proteome</keyword>
<feature type="domain" description="GH18" evidence="11">
    <location>
        <begin position="450"/>
        <end position="810"/>
    </location>
</feature>
<evidence type="ECO:0000256" key="4">
    <source>
        <dbReference type="ARBA" id="ARBA00022801"/>
    </source>
</evidence>
<organism evidence="12 13">
    <name type="scientific">Pomacea canaliculata</name>
    <name type="common">Golden apple snail</name>
    <dbReference type="NCBI Taxonomy" id="400727"/>
    <lineage>
        <taxon>Eukaryota</taxon>
        <taxon>Metazoa</taxon>
        <taxon>Spiralia</taxon>
        <taxon>Lophotrochozoa</taxon>
        <taxon>Mollusca</taxon>
        <taxon>Gastropoda</taxon>
        <taxon>Caenogastropoda</taxon>
        <taxon>Architaenioglossa</taxon>
        <taxon>Ampullarioidea</taxon>
        <taxon>Ampullariidae</taxon>
        <taxon>Pomacea</taxon>
    </lineage>
</organism>
<feature type="domain" description="Chitin-binding type-2" evidence="10">
    <location>
        <begin position="942"/>
        <end position="998"/>
    </location>
</feature>
<dbReference type="FunFam" id="3.10.50.10:FF:000001">
    <property type="entry name" value="Chitinase 3-like 1"/>
    <property type="match status" value="2"/>
</dbReference>
<evidence type="ECO:0000313" key="12">
    <source>
        <dbReference type="EMBL" id="PVD37543.1"/>
    </source>
</evidence>
<evidence type="ECO:0000256" key="3">
    <source>
        <dbReference type="ARBA" id="ARBA00022729"/>
    </source>
</evidence>
<dbReference type="AlphaFoldDB" id="A0A2T7PVV1"/>
<dbReference type="GO" id="GO:0005576">
    <property type="term" value="C:extracellular region"/>
    <property type="evidence" value="ECO:0007669"/>
    <property type="project" value="InterPro"/>
</dbReference>
<dbReference type="EMBL" id="PZQS01000001">
    <property type="protein sequence ID" value="PVD37543.1"/>
    <property type="molecule type" value="Genomic_DNA"/>
</dbReference>
<dbReference type="SMART" id="SM00636">
    <property type="entry name" value="Glyco_18"/>
    <property type="match status" value="2"/>
</dbReference>
<proteinExistence type="inferred from homology"/>
<dbReference type="SUPFAM" id="SSF57625">
    <property type="entry name" value="Invertebrate chitin-binding proteins"/>
    <property type="match status" value="2"/>
</dbReference>
<dbReference type="PROSITE" id="PS01095">
    <property type="entry name" value="GH18_1"/>
    <property type="match status" value="2"/>
</dbReference>
<dbReference type="Pfam" id="PF00704">
    <property type="entry name" value="Glyco_hydro_18"/>
    <property type="match status" value="2"/>
</dbReference>
<dbReference type="InterPro" id="IPR002557">
    <property type="entry name" value="Chitin-bd_dom"/>
</dbReference>
<evidence type="ECO:0000256" key="9">
    <source>
        <dbReference type="SAM" id="SignalP"/>
    </source>
</evidence>
<keyword evidence="6 7" id="KW-0326">Glycosidase</keyword>
<dbReference type="InterPro" id="IPR001223">
    <property type="entry name" value="Glyco_hydro18_cat"/>
</dbReference>
<evidence type="ECO:0000313" key="13">
    <source>
        <dbReference type="Proteomes" id="UP000245119"/>
    </source>
</evidence>
<dbReference type="InterPro" id="IPR017853">
    <property type="entry name" value="GH"/>
</dbReference>
<dbReference type="Proteomes" id="UP000245119">
    <property type="component" value="Linkage Group LG1"/>
</dbReference>
<dbReference type="Gene3D" id="2.170.140.10">
    <property type="entry name" value="Chitin binding domain"/>
    <property type="match status" value="2"/>
</dbReference>
<evidence type="ECO:0000256" key="6">
    <source>
        <dbReference type="ARBA" id="ARBA00023295"/>
    </source>
</evidence>
<evidence type="ECO:0008006" key="14">
    <source>
        <dbReference type="Google" id="ProtNLM"/>
    </source>
</evidence>
<dbReference type="InterPro" id="IPR050314">
    <property type="entry name" value="Glycosyl_Hydrlase_18"/>
</dbReference>
<dbReference type="FunFam" id="3.20.20.80:FF:000007">
    <property type="entry name" value="Acidic mammalian chitinase"/>
    <property type="match status" value="2"/>
</dbReference>
<evidence type="ECO:0000259" key="10">
    <source>
        <dbReference type="PROSITE" id="PS50940"/>
    </source>
</evidence>
<gene>
    <name evidence="12" type="ORF">C0Q70_00137</name>
</gene>
<feature type="region of interest" description="Disordered" evidence="8">
    <location>
        <begin position="397"/>
        <end position="421"/>
    </location>
</feature>
<dbReference type="Pfam" id="PF01607">
    <property type="entry name" value="CBM_14"/>
    <property type="match status" value="2"/>
</dbReference>
<dbReference type="InterPro" id="IPR001579">
    <property type="entry name" value="Glyco_hydro_18_chit_AS"/>
</dbReference>
<feature type="chain" id="PRO_5015601607" description="Chitinase" evidence="9">
    <location>
        <begin position="21"/>
        <end position="998"/>
    </location>
</feature>
<keyword evidence="5" id="KW-1015">Disulfide bond</keyword>
<sequence length="998" mass="111273">MSRLLLPGFLVLALTSLPQGDSCGKVVCYTTNWSQYRPNSGKFMPENIDPSLCTHAIYAFAKLIGNHLAPFEWNDDNTDWSVGLYERFNQLKNLNPALKTLLAVGGWNMGSEPFTQIVQSPSNRREFITQSIEFLRQRNFDGLDLDWEYPANRGSPPQDRDRFTALELKEAYEAEAKRTGKPRLLLTAAVAAGKSTIDTAYDVKAIARDLDFINLMSYDLHGAWEKTTGFNSPLYPRKDEKGDDRTLNLDFAAKYWVQKGAPKEKLIIGMGLYGRSFTLASTTTGVGAPAAGAGNSGVYTREAGFNSYYEICNMKTKGGTVVYHEEHHAPYIYLGNQWVGYDDQTSLREKVRYVKQNAFGGAMVWALPLDDFKGDHCNQGPFPLLTAINQECGRSTGTLPTAAPPGTTGRTTVRPNTNTPASSKCTKFGWMSGENGKKVKWFLWENRVLHHQLVPVPAWQRQVHARRHRPLLCTHLIYAFAKLTGNHLAPFEWNDDSTDMEYRANLNPALKTLLAVGGWNMGSEPFTQIVQSPSNRKEFITQSIEFLRQRNFDGLDLDWEYPANRGSPPEDRNRFTALVKELKEAYEAEAKRTGKPRLLLTAAVAAGKSTIDTAYDVPAIARDLDFINLMSYDLHGSWEKTTGFNSPLYPRSDETGEDRNLNLDFAAKYWVQKGAPKEKLIIGMGLYGRSFTLATRTATGVGAPAVGAGTAGMFTREDGFNSFYEICNMKTKGGTVMYHEEHRAPYIYLGNQWVGFDHQISLREKVRYVKEHGFGGAMVWALPLDDFKGEHCSQGPYPLLTAINQECGHSTGTLPTAAPPETTGRTTVRPNTNTPPDTTTYRSTTPRAPVHGDSTNCKGLPDGFYPVSGSCRAYFVCVFGNTYSFECPVGLVFDPRMSSCNWSYVYECTIGDAPAEAATSDVLNDCKHLPEGIREDPTDWLSEVCHHSLNGVYPDPNDCDYYIHCLNGEAHRHYCLHNSVFNPSKGFCDLRENVPACL</sequence>
<keyword evidence="4 7" id="KW-0378">Hydrolase</keyword>
<comment type="similarity">
    <text evidence="1">Belongs to the glycosyl hydrolase 18 family. Chitinase class II subfamily.</text>
</comment>
<dbReference type="SUPFAM" id="SSF51445">
    <property type="entry name" value="(Trans)glycosidases"/>
    <property type="match status" value="2"/>
</dbReference>
<dbReference type="SMART" id="SM00494">
    <property type="entry name" value="ChtBD2"/>
    <property type="match status" value="2"/>
</dbReference>
<evidence type="ECO:0000256" key="8">
    <source>
        <dbReference type="SAM" id="MobiDB-lite"/>
    </source>
</evidence>
<feature type="domain" description="GH18" evidence="11">
    <location>
        <begin position="24"/>
        <end position="395"/>
    </location>
</feature>
<dbReference type="GO" id="GO:0004568">
    <property type="term" value="F:chitinase activity"/>
    <property type="evidence" value="ECO:0007669"/>
    <property type="project" value="TreeGrafter"/>
</dbReference>
<feature type="domain" description="Chitin-binding type-2" evidence="10">
    <location>
        <begin position="854"/>
        <end position="910"/>
    </location>
</feature>
<evidence type="ECO:0000256" key="2">
    <source>
        <dbReference type="ARBA" id="ARBA00022669"/>
    </source>
</evidence>
<protein>
    <recommendedName>
        <fullName evidence="14">Chitinase</fullName>
    </recommendedName>
</protein>
<dbReference type="PROSITE" id="PS50940">
    <property type="entry name" value="CHIT_BIND_II"/>
    <property type="match status" value="2"/>
</dbReference>
<dbReference type="GO" id="GO:0008061">
    <property type="term" value="F:chitin binding"/>
    <property type="evidence" value="ECO:0007669"/>
    <property type="project" value="UniProtKB-KW"/>
</dbReference>
<dbReference type="InterPro" id="IPR029070">
    <property type="entry name" value="Chitinase_insertion_sf"/>
</dbReference>
<dbReference type="InterPro" id="IPR036508">
    <property type="entry name" value="Chitin-bd_dom_sf"/>
</dbReference>
<dbReference type="CDD" id="cd02872">
    <property type="entry name" value="GH18_chitolectin_chitotriosidase"/>
    <property type="match status" value="2"/>
</dbReference>
<dbReference type="PANTHER" id="PTHR11177:SF317">
    <property type="entry name" value="CHITINASE 12-RELATED"/>
    <property type="match status" value="1"/>
</dbReference>
<dbReference type="Gene3D" id="3.10.50.10">
    <property type="match status" value="2"/>
</dbReference>
<accession>A0A2T7PVV1</accession>
<dbReference type="InterPro" id="IPR011583">
    <property type="entry name" value="Chitinase_II/V-like_cat"/>
</dbReference>